<accession>X5MMD8</accession>
<evidence type="ECO:0000256" key="2">
    <source>
        <dbReference type="ARBA" id="ARBA00022692"/>
    </source>
</evidence>
<dbReference type="InterPro" id="IPR052165">
    <property type="entry name" value="Membrane_assoc_protease"/>
</dbReference>
<keyword evidence="7" id="KW-0378">Hydrolase</keyword>
<reference evidence="7 8" key="1">
    <citation type="journal article" date="2014" name="Front. Genet.">
        <title>Genome and metabolic network of "Candidatus Phaeomarinobacter ectocarpi" Ec32, a new candidate genus of Alphaproteobacteria frequently associated with brown algae.</title>
        <authorList>
            <person name="Dittami S.M."/>
            <person name="Barbeyron T."/>
            <person name="Boyen C."/>
            <person name="Cambefort J."/>
            <person name="Collet G."/>
            <person name="Delage L."/>
            <person name="Gobet A."/>
            <person name="Groisillier A."/>
            <person name="Leblanc C."/>
            <person name="Michel G."/>
            <person name="Scornet D."/>
            <person name="Siegel A."/>
            <person name="Tapia J.E."/>
            <person name="Tonon T."/>
        </authorList>
    </citation>
    <scope>NUCLEOTIDE SEQUENCE [LARGE SCALE GENOMIC DNA]</scope>
    <source>
        <strain evidence="7 8">Ec32</strain>
    </source>
</reference>
<dbReference type="InterPro" id="IPR012340">
    <property type="entry name" value="NA-bd_OB-fold"/>
</dbReference>
<dbReference type="HOGENOM" id="CLU_116732_4_3_5"/>
<gene>
    <name evidence="7" type="ORF">BN1012_Phect2097</name>
</gene>
<feature type="transmembrane region" description="Helical" evidence="5">
    <location>
        <begin position="59"/>
        <end position="79"/>
    </location>
</feature>
<keyword evidence="4 5" id="KW-0472">Membrane</keyword>
<evidence type="ECO:0000256" key="4">
    <source>
        <dbReference type="ARBA" id="ARBA00023136"/>
    </source>
</evidence>
<dbReference type="InterPro" id="IPR002810">
    <property type="entry name" value="NfeD-like_C"/>
</dbReference>
<dbReference type="Gene3D" id="2.40.50.140">
    <property type="entry name" value="Nucleic acid-binding proteins"/>
    <property type="match status" value="1"/>
</dbReference>
<comment type="subcellular location">
    <subcellularLocation>
        <location evidence="1">Membrane</location>
        <topology evidence="1">Multi-pass membrane protein</topology>
    </subcellularLocation>
</comment>
<keyword evidence="7" id="KW-0645">Protease</keyword>
<dbReference type="Pfam" id="PF01957">
    <property type="entry name" value="NfeD"/>
    <property type="match status" value="1"/>
</dbReference>
<dbReference type="AlphaFoldDB" id="X5MMD8"/>
<evidence type="ECO:0000259" key="6">
    <source>
        <dbReference type="Pfam" id="PF01957"/>
    </source>
</evidence>
<organism evidence="7 8">
    <name type="scientific">Candidatus Phaeomarinibacter ectocarpi</name>
    <dbReference type="NCBI Taxonomy" id="1458461"/>
    <lineage>
        <taxon>Bacteria</taxon>
        <taxon>Pseudomonadati</taxon>
        <taxon>Pseudomonadota</taxon>
        <taxon>Alphaproteobacteria</taxon>
        <taxon>Hyphomicrobiales</taxon>
        <taxon>Parvibaculaceae</taxon>
        <taxon>Candidatus Phaeomarinibacter</taxon>
    </lineage>
</organism>
<dbReference type="PANTHER" id="PTHR33507">
    <property type="entry name" value="INNER MEMBRANE PROTEIN YBBJ"/>
    <property type="match status" value="1"/>
</dbReference>
<dbReference type="RefSeq" id="WP_043948406.1">
    <property type="nucleotide sequence ID" value="NZ_HG966617.1"/>
</dbReference>
<keyword evidence="8" id="KW-1185">Reference proteome</keyword>
<dbReference type="Proteomes" id="UP000032160">
    <property type="component" value="Chromosome I"/>
</dbReference>
<sequence length="154" mass="16553">MEPFVTLIDSVPFWGWWVLAIALVAFEVVLPTTHLLWPAIAAFVTGVLVLVLGDPFPAWQVAAFAVLTVVAALIGPRYLQRTYEETDHPELNRRGARVTGEIATVVEAFASGKGKVKLGDTQWLATMKDGSNPQAGAQVKVVEVEGTKLVVASA</sequence>
<dbReference type="KEGG" id="pect:BN1012_Phect2097"/>
<evidence type="ECO:0000256" key="3">
    <source>
        <dbReference type="ARBA" id="ARBA00022989"/>
    </source>
</evidence>
<dbReference type="EMBL" id="HG966617">
    <property type="protein sequence ID" value="CDO60310.1"/>
    <property type="molecule type" value="Genomic_DNA"/>
</dbReference>
<keyword evidence="2 5" id="KW-0812">Transmembrane</keyword>
<name>X5MMD8_9HYPH</name>
<dbReference type="GO" id="GO:0008233">
    <property type="term" value="F:peptidase activity"/>
    <property type="evidence" value="ECO:0007669"/>
    <property type="project" value="UniProtKB-KW"/>
</dbReference>
<keyword evidence="3 5" id="KW-1133">Transmembrane helix</keyword>
<dbReference type="GO" id="GO:0006508">
    <property type="term" value="P:proteolysis"/>
    <property type="evidence" value="ECO:0007669"/>
    <property type="project" value="UniProtKB-KW"/>
</dbReference>
<feature type="transmembrane region" description="Helical" evidence="5">
    <location>
        <begin position="35"/>
        <end position="53"/>
    </location>
</feature>
<dbReference type="STRING" id="1458461.BN1012_Phect2097"/>
<feature type="domain" description="NfeD-like C-terminal" evidence="6">
    <location>
        <begin position="98"/>
        <end position="151"/>
    </location>
</feature>
<protein>
    <submittedName>
        <fullName evidence="7">Putative activity regulator of membrane protease YbbK</fullName>
    </submittedName>
</protein>
<evidence type="ECO:0000256" key="5">
    <source>
        <dbReference type="SAM" id="Phobius"/>
    </source>
</evidence>
<dbReference type="GO" id="GO:0005886">
    <property type="term" value="C:plasma membrane"/>
    <property type="evidence" value="ECO:0007669"/>
    <property type="project" value="TreeGrafter"/>
</dbReference>
<evidence type="ECO:0000313" key="7">
    <source>
        <dbReference type="EMBL" id="CDO60310.1"/>
    </source>
</evidence>
<dbReference type="OrthoDB" id="9810336at2"/>
<dbReference type="PANTHER" id="PTHR33507:SF3">
    <property type="entry name" value="INNER MEMBRANE PROTEIN YBBJ"/>
    <property type="match status" value="1"/>
</dbReference>
<evidence type="ECO:0000256" key="1">
    <source>
        <dbReference type="ARBA" id="ARBA00004141"/>
    </source>
</evidence>
<feature type="transmembrane region" description="Helical" evidence="5">
    <location>
        <begin position="13"/>
        <end position="30"/>
    </location>
</feature>
<evidence type="ECO:0000313" key="8">
    <source>
        <dbReference type="Proteomes" id="UP000032160"/>
    </source>
</evidence>
<proteinExistence type="predicted"/>